<dbReference type="Pfam" id="PF16387">
    <property type="entry name" value="DUF4996"/>
    <property type="match status" value="1"/>
</dbReference>
<reference evidence="2 3" key="2">
    <citation type="submission" date="2023-06" db="EMBL/GenBank/DDBJ databases">
        <title>The Gram-positive Non-spore-bearing Anaerobic Bacilli of Human Feces.</title>
        <authorList>
            <person name="Eggerth A.H."/>
        </authorList>
    </citation>
    <scope>NUCLEOTIDE SEQUENCE [LARGE SCALE GENOMIC DNA]</scope>
    <source>
        <strain evidence="2 3">CBA3108</strain>
    </source>
</reference>
<protein>
    <submittedName>
        <fullName evidence="2">Glycerophosphodiester phosphodiesterase family protein</fullName>
    </submittedName>
</protein>
<dbReference type="PANTHER" id="PTHR46211:SF1">
    <property type="entry name" value="GLYCEROPHOSPHODIESTER PHOSPHODIESTERASE, CYTOPLASMIC"/>
    <property type="match status" value="1"/>
</dbReference>
<dbReference type="SUPFAM" id="SSF51695">
    <property type="entry name" value="PLC-like phosphodiesterases"/>
    <property type="match status" value="1"/>
</dbReference>
<accession>A0ABY7R102</accession>
<organism evidence="2 3">
    <name type="scientific">Cutibacterium equinum</name>
    <dbReference type="NCBI Taxonomy" id="3016342"/>
    <lineage>
        <taxon>Bacteria</taxon>
        <taxon>Bacillati</taxon>
        <taxon>Actinomycetota</taxon>
        <taxon>Actinomycetes</taxon>
        <taxon>Propionibacteriales</taxon>
        <taxon>Propionibacteriaceae</taxon>
        <taxon>Cutibacterium</taxon>
    </lineage>
</organism>
<reference evidence="2 3" key="1">
    <citation type="submission" date="2023-01" db="EMBL/GenBank/DDBJ databases">
        <authorList>
            <person name="Lee S.H."/>
            <person name="Jung H.S."/>
            <person name="Yun J.U."/>
        </authorList>
    </citation>
    <scope>NUCLEOTIDE SEQUENCE [LARGE SCALE GENOMIC DNA]</scope>
    <source>
        <strain evidence="2 3">CBA3108</strain>
    </source>
</reference>
<dbReference type="Proteomes" id="UP001212097">
    <property type="component" value="Chromosome"/>
</dbReference>
<sequence>MIGHARYAETNSQLIDLLEADHPAILVHRGSGRASIVENTCKGIKAAITEGADIVEIDIVASTDGDYYLFHDGYEPMAFGIKDNLTTLSTAELEKLNYSWALMEPGSYPLERLDTVLEKFPSTIFNIDRSWRWWPDLLSYMAERSSVGHLTVKCHASDETALQALGGHDAKFPFIPIVTSPEQVDRIAADVTLNTVAFELLAPDLNHPFADPSYLDSLRERGFGLMLNAINLADAVPLYAGFDDETSVLDDPDKGWGELRRRGADIIQTDWPSLLKNYLDS</sequence>
<dbReference type="InterPro" id="IPR017946">
    <property type="entry name" value="PLC-like_Pdiesterase_TIM-brl"/>
</dbReference>
<dbReference type="CDD" id="cd08566">
    <property type="entry name" value="GDPD_AtGDE_like"/>
    <property type="match status" value="1"/>
</dbReference>
<dbReference type="EMBL" id="CP115668">
    <property type="protein sequence ID" value="WCC80911.1"/>
    <property type="molecule type" value="Genomic_DNA"/>
</dbReference>
<dbReference type="PROSITE" id="PS51704">
    <property type="entry name" value="GP_PDE"/>
    <property type="match status" value="1"/>
</dbReference>
<name>A0ABY7R102_9ACTN</name>
<keyword evidence="3" id="KW-1185">Reference proteome</keyword>
<dbReference type="PANTHER" id="PTHR46211">
    <property type="entry name" value="GLYCEROPHOSPHORYL DIESTER PHOSPHODIESTERASE"/>
    <property type="match status" value="1"/>
</dbReference>
<dbReference type="InterPro" id="IPR030395">
    <property type="entry name" value="GP_PDE_dom"/>
</dbReference>
<evidence type="ECO:0000313" key="3">
    <source>
        <dbReference type="Proteomes" id="UP001212097"/>
    </source>
</evidence>
<evidence type="ECO:0000259" key="1">
    <source>
        <dbReference type="PROSITE" id="PS51704"/>
    </source>
</evidence>
<dbReference type="Pfam" id="PF03009">
    <property type="entry name" value="GDPD"/>
    <property type="match status" value="1"/>
</dbReference>
<dbReference type="RefSeq" id="WP_271419090.1">
    <property type="nucleotide sequence ID" value="NZ_CP115668.1"/>
</dbReference>
<dbReference type="Gene3D" id="3.20.20.190">
    <property type="entry name" value="Phosphatidylinositol (PI) phosphodiesterase"/>
    <property type="match status" value="1"/>
</dbReference>
<dbReference type="InterPro" id="IPR032160">
    <property type="entry name" value="DUF4996"/>
</dbReference>
<proteinExistence type="predicted"/>
<feature type="domain" description="GP-PDE" evidence="1">
    <location>
        <begin position="23"/>
        <end position="281"/>
    </location>
</feature>
<gene>
    <name evidence="2" type="ORF">O6R08_05545</name>
</gene>
<evidence type="ECO:0000313" key="2">
    <source>
        <dbReference type="EMBL" id="WCC80911.1"/>
    </source>
</evidence>